<comment type="caution">
    <text evidence="5">The sequence shown here is derived from an EMBL/GenBank/DDBJ whole genome shotgun (WGS) entry which is preliminary data.</text>
</comment>
<dbReference type="SUPFAM" id="SSF51621">
    <property type="entry name" value="Phosphoenolpyruvate/pyruvate domain"/>
    <property type="match status" value="1"/>
</dbReference>
<keyword evidence="6" id="KW-1185">Reference proteome</keyword>
<evidence type="ECO:0000313" key="5">
    <source>
        <dbReference type="EMBL" id="MCF1592954.1"/>
    </source>
</evidence>
<dbReference type="Gene3D" id="3.20.20.60">
    <property type="entry name" value="Phosphoenolpyruvate-binding domains"/>
    <property type="match status" value="1"/>
</dbReference>
<dbReference type="GO" id="GO:0005737">
    <property type="term" value="C:cytoplasm"/>
    <property type="evidence" value="ECO:0007669"/>
    <property type="project" value="TreeGrafter"/>
</dbReference>
<dbReference type="InterPro" id="IPR040442">
    <property type="entry name" value="Pyrv_kinase-like_dom_sf"/>
</dbReference>
<dbReference type="GO" id="GO:0016832">
    <property type="term" value="F:aldehyde-lyase activity"/>
    <property type="evidence" value="ECO:0007669"/>
    <property type="project" value="TreeGrafter"/>
</dbReference>
<dbReference type="Pfam" id="PF03328">
    <property type="entry name" value="HpcH_HpaI"/>
    <property type="match status" value="1"/>
</dbReference>
<dbReference type="AlphaFoldDB" id="A0A9X1PUU4"/>
<sequence>MTPAEFTTALRAREQLLGYWSLLDAPVATERIARLGYDYVALDAQHGLFGYSGMLNNLLAIDCKGSTAVGLVRVEANDPAPIGRALDAGATGVIVPLIDTATQAAEAVAAVRYPPHGRRSYGPMRSALRIGPDPADTHDATVVLAMIETAEGLANVAEICATPGLDGVYVGPSDLRIALGGATSTDPALADTFEAALVTIREAAAGAGIAAGIHNPDGPSAAKRLAEGFTFATVACDLVHLEQAARHHLTSARTPGATQ</sequence>
<evidence type="ECO:0000256" key="1">
    <source>
        <dbReference type="ARBA" id="ARBA00005568"/>
    </source>
</evidence>
<reference evidence="5" key="1">
    <citation type="submission" date="2022-01" db="EMBL/GenBank/DDBJ databases">
        <title>Draft Genome Sequences of Seven Type Strains of the Genus Streptomyces.</title>
        <authorList>
            <person name="Aziz S."/>
            <person name="Coretto E."/>
            <person name="Chronakova A."/>
            <person name="Sproer C."/>
            <person name="Huber K."/>
            <person name="Nouioui I."/>
            <person name="Gross H."/>
        </authorList>
    </citation>
    <scope>NUCLEOTIDE SEQUENCE</scope>
    <source>
        <strain evidence="5">DSM 103493</strain>
    </source>
</reference>
<name>A0A9X1PUU4_STRM4</name>
<keyword evidence="2" id="KW-0479">Metal-binding</keyword>
<dbReference type="GO" id="GO:0046872">
    <property type="term" value="F:metal ion binding"/>
    <property type="evidence" value="ECO:0007669"/>
    <property type="project" value="UniProtKB-KW"/>
</dbReference>
<dbReference type="InterPro" id="IPR005000">
    <property type="entry name" value="Aldolase/citrate-lyase_domain"/>
</dbReference>
<dbReference type="InterPro" id="IPR030395">
    <property type="entry name" value="GP_PDE_dom"/>
</dbReference>
<evidence type="ECO:0000256" key="3">
    <source>
        <dbReference type="ARBA" id="ARBA00023239"/>
    </source>
</evidence>
<dbReference type="PANTHER" id="PTHR30502">
    <property type="entry name" value="2-KETO-3-DEOXY-L-RHAMNONATE ALDOLASE"/>
    <property type="match status" value="1"/>
</dbReference>
<dbReference type="PANTHER" id="PTHR30502:SF0">
    <property type="entry name" value="PHOSPHOENOLPYRUVATE CARBOXYLASE FAMILY PROTEIN"/>
    <property type="match status" value="1"/>
</dbReference>
<dbReference type="RefSeq" id="WP_234761293.1">
    <property type="nucleotide sequence ID" value="NZ_JAKEIP010000011.1"/>
</dbReference>
<organism evidence="5 6">
    <name type="scientific">Streptomyces muensis</name>
    <dbReference type="NCBI Taxonomy" id="1077944"/>
    <lineage>
        <taxon>Bacteria</taxon>
        <taxon>Bacillati</taxon>
        <taxon>Actinomycetota</taxon>
        <taxon>Actinomycetes</taxon>
        <taxon>Kitasatosporales</taxon>
        <taxon>Streptomycetaceae</taxon>
        <taxon>Streptomyces</taxon>
    </lineage>
</organism>
<dbReference type="GO" id="GO:0006629">
    <property type="term" value="P:lipid metabolic process"/>
    <property type="evidence" value="ECO:0007669"/>
    <property type="project" value="InterPro"/>
</dbReference>
<dbReference type="Proteomes" id="UP001139384">
    <property type="component" value="Unassembled WGS sequence"/>
</dbReference>
<keyword evidence="3 5" id="KW-0456">Lyase</keyword>
<evidence type="ECO:0000256" key="2">
    <source>
        <dbReference type="ARBA" id="ARBA00022723"/>
    </source>
</evidence>
<comment type="similarity">
    <text evidence="1">Belongs to the HpcH/HpaI aldolase family.</text>
</comment>
<dbReference type="EMBL" id="JAKEIP010000011">
    <property type="protein sequence ID" value="MCF1592954.1"/>
    <property type="molecule type" value="Genomic_DNA"/>
</dbReference>
<protein>
    <submittedName>
        <fullName evidence="5">Aldolase/citrate lyase family protein</fullName>
    </submittedName>
</protein>
<gene>
    <name evidence="5" type="ORF">L0P92_05120</name>
</gene>
<proteinExistence type="inferred from homology"/>
<dbReference type="InterPro" id="IPR015813">
    <property type="entry name" value="Pyrv/PenolPyrv_kinase-like_dom"/>
</dbReference>
<evidence type="ECO:0000313" key="6">
    <source>
        <dbReference type="Proteomes" id="UP001139384"/>
    </source>
</evidence>
<evidence type="ECO:0000259" key="4">
    <source>
        <dbReference type="PROSITE" id="PS51704"/>
    </source>
</evidence>
<dbReference type="GO" id="GO:0008081">
    <property type="term" value="F:phosphoric diester hydrolase activity"/>
    <property type="evidence" value="ECO:0007669"/>
    <property type="project" value="InterPro"/>
</dbReference>
<dbReference type="InterPro" id="IPR050251">
    <property type="entry name" value="HpcH-HpaI_aldolase"/>
</dbReference>
<feature type="domain" description="GP-PDE" evidence="4">
    <location>
        <begin position="1"/>
        <end position="105"/>
    </location>
</feature>
<accession>A0A9X1PUU4</accession>
<dbReference type="PROSITE" id="PS51704">
    <property type="entry name" value="GP_PDE"/>
    <property type="match status" value="1"/>
</dbReference>